<keyword evidence="2" id="KW-1133">Transmembrane helix</keyword>
<evidence type="ECO:0000256" key="1">
    <source>
        <dbReference type="SAM" id="MobiDB-lite"/>
    </source>
</evidence>
<dbReference type="EnsemblPlants" id="TraesCS3B02G069600.1">
    <property type="protein sequence ID" value="TraesCS3B02G069600.1"/>
    <property type="gene ID" value="TraesCS3B02G069600"/>
</dbReference>
<feature type="region of interest" description="Disordered" evidence="1">
    <location>
        <begin position="1"/>
        <end position="21"/>
    </location>
</feature>
<evidence type="ECO:0000313" key="4">
    <source>
        <dbReference type="EnsemblPlants" id="TraesCS3B02G069600.1"/>
    </source>
</evidence>
<organism evidence="4">
    <name type="scientific">Triticum aestivum</name>
    <name type="common">Wheat</name>
    <dbReference type="NCBI Taxonomy" id="4565"/>
    <lineage>
        <taxon>Eukaryota</taxon>
        <taxon>Viridiplantae</taxon>
        <taxon>Streptophyta</taxon>
        <taxon>Embryophyta</taxon>
        <taxon>Tracheophyta</taxon>
        <taxon>Spermatophyta</taxon>
        <taxon>Magnoliopsida</taxon>
        <taxon>Liliopsida</taxon>
        <taxon>Poales</taxon>
        <taxon>Poaceae</taxon>
        <taxon>BOP clade</taxon>
        <taxon>Pooideae</taxon>
        <taxon>Triticodae</taxon>
        <taxon>Triticeae</taxon>
        <taxon>Triticinae</taxon>
        <taxon>Triticum</taxon>
    </lineage>
</organism>
<keyword evidence="2" id="KW-0812">Transmembrane</keyword>
<dbReference type="STRING" id="4565.A0A3B6FG46"/>
<dbReference type="GeneID" id="123068521"/>
<dbReference type="OrthoDB" id="587859at2759"/>
<proteinExistence type="predicted"/>
<keyword evidence="5" id="KW-1185">Reference proteome</keyword>
<name>A0A3B6FG46_WHEAT</name>
<gene>
    <name evidence="4" type="primary">LOC123068521</name>
</gene>
<dbReference type="PANTHER" id="PTHR33074:SF130">
    <property type="entry name" value="DUF1618 DOMAIN-CONTAINING PROTEIN"/>
    <property type="match status" value="1"/>
</dbReference>
<dbReference type="Gramene" id="TraesCS3B02G069600.1">
    <property type="protein sequence ID" value="TraesCS3B02G069600.1"/>
    <property type="gene ID" value="TraesCS3B02G069600"/>
</dbReference>
<dbReference type="AlphaFoldDB" id="A0A3B6FG46"/>
<feature type="transmembrane region" description="Helical" evidence="2">
    <location>
        <begin position="559"/>
        <end position="578"/>
    </location>
</feature>
<dbReference type="Gramene" id="TraesSYM3B03G01581270.1">
    <property type="protein sequence ID" value="TraesSYM3B03G01581270.1"/>
    <property type="gene ID" value="TraesSYM3B03G01581270"/>
</dbReference>
<accession>A0A3B6FG46</accession>
<dbReference type="RefSeq" id="XP_044347037.1">
    <property type="nucleotide sequence ID" value="XM_044491102.1"/>
</dbReference>
<protein>
    <recommendedName>
        <fullName evidence="3">DUF1618 domain-containing protein</fullName>
    </recommendedName>
</protein>
<evidence type="ECO:0000313" key="5">
    <source>
        <dbReference type="Proteomes" id="UP000019116"/>
    </source>
</evidence>
<dbReference type="PANTHER" id="PTHR33074">
    <property type="entry name" value="EXPRESSED PROTEIN-RELATED"/>
    <property type="match status" value="1"/>
</dbReference>
<feature type="domain" description="DUF1618" evidence="3">
    <location>
        <begin position="311"/>
        <end position="440"/>
    </location>
</feature>
<dbReference type="Pfam" id="PF07762">
    <property type="entry name" value="DUF1618"/>
    <property type="match status" value="1"/>
</dbReference>
<evidence type="ECO:0000256" key="2">
    <source>
        <dbReference type="SAM" id="Phobius"/>
    </source>
</evidence>
<reference evidence="4" key="2">
    <citation type="submission" date="2018-10" db="UniProtKB">
        <authorList>
            <consortium name="EnsemblPlants"/>
        </authorList>
    </citation>
    <scope>IDENTIFICATION</scope>
</reference>
<dbReference type="Proteomes" id="UP000019116">
    <property type="component" value="Chromosome 3B"/>
</dbReference>
<reference evidence="4" key="1">
    <citation type="submission" date="2018-08" db="EMBL/GenBank/DDBJ databases">
        <authorList>
            <person name="Rossello M."/>
        </authorList>
    </citation>
    <scope>NUCLEOTIDE SEQUENCE [LARGE SCALE GENOMIC DNA]</scope>
    <source>
        <strain evidence="4">cv. Chinese Spring</strain>
    </source>
</reference>
<evidence type="ECO:0000259" key="3">
    <source>
        <dbReference type="Pfam" id="PF07762"/>
    </source>
</evidence>
<dbReference type="InterPro" id="IPR011676">
    <property type="entry name" value="DUF1618"/>
</dbReference>
<keyword evidence="2" id="KW-0472">Membrane</keyword>
<sequence length="579" mass="64340">MAPPAVPVRHSALTGSPRSAHPDWVLLNKTGRISDDRNETTAECRTPEGQAVEVSFCLADPPAVSHFSVHCLGLEGDGYSDTAPLLICAEGPFVLFCVTLNVPERGSVHHFVYSARGPSDKRPSLHLLPEPDDAQIQVFRSQQFGILPCGGGHFAVAFLDRVCPINCWRYHAYVFSSTTRAWSRTKPSMPPDLSQSDQVLLDRHRSCKQITVGASSLGWVDLLGGVLLLCNLFDKRPAIEYIPFPASRVPLADEDSVADIAAAAEQLCEDCCGHLIRYIRRDLIKYIPFPASWVPLADEDGDADSAARHFCDGCCAMNYIPLLASRVPLADQDGIASIAAEHLCDVSCCGDLIKFVQIDFDKPDYGSGGVTWKATTWNRKLSWCSWRDGHTVDVAEISVDTSRYSALLPESLNDETKQLELKNLIFINPTLSIQDDHLLYIRAKVKAQDDTAWVLALDMKHASLKALVPVSTQPLCGVTMYSPCAFPKYYLHNMPAEADMAKPVVRHVYVTADKKSRRRQQRILNPNSSRRNLVAWAERAGDQERASVLEFLLLHRRNINFFVFIVVLIMAKVLSYIYS</sequence>
<dbReference type="Gramene" id="TraesCS3B03G0159600.1">
    <property type="protein sequence ID" value="TraesCS3B03G0159600.1.CDS"/>
    <property type="gene ID" value="TraesCS3B03G0159600"/>
</dbReference>